<feature type="signal peptide" evidence="1">
    <location>
        <begin position="1"/>
        <end position="32"/>
    </location>
</feature>
<keyword evidence="1" id="KW-0732">Signal</keyword>
<organism evidence="2 3">
    <name type="scientific">Pedobacter nutrimenti</name>
    <dbReference type="NCBI Taxonomy" id="1241337"/>
    <lineage>
        <taxon>Bacteria</taxon>
        <taxon>Pseudomonadati</taxon>
        <taxon>Bacteroidota</taxon>
        <taxon>Sphingobacteriia</taxon>
        <taxon>Sphingobacteriales</taxon>
        <taxon>Sphingobacteriaceae</taxon>
        <taxon>Pedobacter</taxon>
    </lineage>
</organism>
<dbReference type="RefSeq" id="WP_110829580.1">
    <property type="nucleotide sequence ID" value="NZ_QKLU01000003.1"/>
</dbReference>
<feature type="chain" id="PRO_5016309064" description="VCBS repeat protein" evidence="1">
    <location>
        <begin position="33"/>
        <end position="183"/>
    </location>
</feature>
<dbReference type="OrthoDB" id="1257772at2"/>
<evidence type="ECO:0000313" key="3">
    <source>
        <dbReference type="Proteomes" id="UP000248198"/>
    </source>
</evidence>
<dbReference type="EMBL" id="QKLU01000003">
    <property type="protein sequence ID" value="PYF74793.1"/>
    <property type="molecule type" value="Genomic_DNA"/>
</dbReference>
<sequence>MKGKAGINFPAVFLRCACLLLTGLFAVYPCFAQTGKKIDVNHDGKPDFILHHPSTNTFEVDCSVGKQHFKKTIRFFEDYDQHLANMSYNTKNGLLWFSIRFAPKYLDQDTLWFRFDKNKKDWALQKVTSYRFNTMDPALISSTCTFVLKKKLWLLRDNYQLVQELMENRKNRISKKCIEKQEH</sequence>
<accession>A0A318UFB4</accession>
<reference evidence="2 3" key="1">
    <citation type="submission" date="2018-06" db="EMBL/GenBank/DDBJ databases">
        <title>Genomic Encyclopedia of Archaeal and Bacterial Type Strains, Phase II (KMG-II): from individual species to whole genera.</title>
        <authorList>
            <person name="Goeker M."/>
        </authorList>
    </citation>
    <scope>NUCLEOTIDE SEQUENCE [LARGE SCALE GENOMIC DNA]</scope>
    <source>
        <strain evidence="2 3">DSM 27372</strain>
    </source>
</reference>
<name>A0A318UFB4_9SPHI</name>
<dbReference type="Proteomes" id="UP000248198">
    <property type="component" value="Unassembled WGS sequence"/>
</dbReference>
<evidence type="ECO:0000256" key="1">
    <source>
        <dbReference type="SAM" id="SignalP"/>
    </source>
</evidence>
<keyword evidence="3" id="KW-1185">Reference proteome</keyword>
<evidence type="ECO:0000313" key="2">
    <source>
        <dbReference type="EMBL" id="PYF74793.1"/>
    </source>
</evidence>
<evidence type="ECO:0008006" key="4">
    <source>
        <dbReference type="Google" id="ProtNLM"/>
    </source>
</evidence>
<gene>
    <name evidence="2" type="ORF">B0O44_103239</name>
</gene>
<dbReference type="AlphaFoldDB" id="A0A318UFB4"/>
<protein>
    <recommendedName>
        <fullName evidence="4">VCBS repeat protein</fullName>
    </recommendedName>
</protein>
<comment type="caution">
    <text evidence="2">The sequence shown here is derived from an EMBL/GenBank/DDBJ whole genome shotgun (WGS) entry which is preliminary data.</text>
</comment>
<proteinExistence type="predicted"/>